<dbReference type="Pfam" id="PF01783">
    <property type="entry name" value="Ribosomal_L32p"/>
    <property type="match status" value="1"/>
</dbReference>
<dbReference type="InterPro" id="IPR044957">
    <property type="entry name" value="Ribosomal_bL32_bact"/>
</dbReference>
<comment type="caution">
    <text evidence="7">The sequence shown here is derived from an EMBL/GenBank/DDBJ whole genome shotgun (WGS) entry which is preliminary data.</text>
</comment>
<evidence type="ECO:0000313" key="7">
    <source>
        <dbReference type="EMBL" id="TWT83555.1"/>
    </source>
</evidence>
<dbReference type="NCBIfam" id="TIGR01031">
    <property type="entry name" value="rpmF_bact"/>
    <property type="match status" value="1"/>
</dbReference>
<evidence type="ECO:0000256" key="2">
    <source>
        <dbReference type="ARBA" id="ARBA00022980"/>
    </source>
</evidence>
<keyword evidence="3 5" id="KW-0687">Ribonucleoprotein</keyword>
<evidence type="ECO:0000256" key="6">
    <source>
        <dbReference type="SAM" id="MobiDB-lite"/>
    </source>
</evidence>
<feature type="compositionally biased region" description="Basic residues" evidence="6">
    <location>
        <begin position="63"/>
        <end position="82"/>
    </location>
</feature>
<sequence length="119" mass="13354">MGNHAGLRRGGSRYRVAAIHSHLTKFQRNLACHVDGLVRLNLPYAAQINRIPPLYGPPEMAVPKRKHSNARTGSRRAHDHVKRRQVTYCPQCSSAVPTHTVCPKCGYYQGRTVVEQAEE</sequence>
<name>A0A5C5Z8H8_9BACT</name>
<keyword evidence="2 5" id="KW-0689">Ribosomal protein</keyword>
<gene>
    <name evidence="5 7" type="primary">rpmF</name>
    <name evidence="7" type="ORF">CA13_50210</name>
</gene>
<comment type="similarity">
    <text evidence="1 5">Belongs to the bacterial ribosomal protein bL32 family.</text>
</comment>
<dbReference type="Proteomes" id="UP000315010">
    <property type="component" value="Unassembled WGS sequence"/>
</dbReference>
<protein>
    <recommendedName>
        <fullName evidence="4 5">Large ribosomal subunit protein bL32</fullName>
    </recommendedName>
</protein>
<dbReference type="HAMAP" id="MF_00340">
    <property type="entry name" value="Ribosomal_bL32"/>
    <property type="match status" value="1"/>
</dbReference>
<dbReference type="InterPro" id="IPR011332">
    <property type="entry name" value="Ribosomal_zn-bd"/>
</dbReference>
<proteinExistence type="inferred from homology"/>
<organism evidence="7 8">
    <name type="scientific">Novipirellula herctigrandis</name>
    <dbReference type="NCBI Taxonomy" id="2527986"/>
    <lineage>
        <taxon>Bacteria</taxon>
        <taxon>Pseudomonadati</taxon>
        <taxon>Planctomycetota</taxon>
        <taxon>Planctomycetia</taxon>
        <taxon>Pirellulales</taxon>
        <taxon>Pirellulaceae</taxon>
        <taxon>Novipirellula</taxon>
    </lineage>
</organism>
<evidence type="ECO:0000256" key="4">
    <source>
        <dbReference type="ARBA" id="ARBA00035178"/>
    </source>
</evidence>
<dbReference type="RefSeq" id="WP_419194729.1">
    <property type="nucleotide sequence ID" value="NZ_SJPJ01000001.1"/>
</dbReference>
<dbReference type="PANTHER" id="PTHR35534">
    <property type="entry name" value="50S RIBOSOMAL PROTEIN L32"/>
    <property type="match status" value="1"/>
</dbReference>
<reference evidence="7 8" key="1">
    <citation type="submission" date="2019-02" db="EMBL/GenBank/DDBJ databases">
        <title>Deep-cultivation of Planctomycetes and their phenomic and genomic characterization uncovers novel biology.</title>
        <authorList>
            <person name="Wiegand S."/>
            <person name="Jogler M."/>
            <person name="Boedeker C."/>
            <person name="Pinto D."/>
            <person name="Vollmers J."/>
            <person name="Rivas-Marin E."/>
            <person name="Kohn T."/>
            <person name="Peeters S.H."/>
            <person name="Heuer A."/>
            <person name="Rast P."/>
            <person name="Oberbeckmann S."/>
            <person name="Bunk B."/>
            <person name="Jeske O."/>
            <person name="Meyerdierks A."/>
            <person name="Storesund J.E."/>
            <person name="Kallscheuer N."/>
            <person name="Luecker S."/>
            <person name="Lage O.M."/>
            <person name="Pohl T."/>
            <person name="Merkel B.J."/>
            <person name="Hornburger P."/>
            <person name="Mueller R.-W."/>
            <person name="Bruemmer F."/>
            <person name="Labrenz M."/>
            <person name="Spormann A.M."/>
            <person name="Op Den Camp H."/>
            <person name="Overmann J."/>
            <person name="Amann R."/>
            <person name="Jetten M.S.M."/>
            <person name="Mascher T."/>
            <person name="Medema M.H."/>
            <person name="Devos D.P."/>
            <person name="Kaster A.-K."/>
            <person name="Ovreas L."/>
            <person name="Rohde M."/>
            <person name="Galperin M.Y."/>
            <person name="Jogler C."/>
        </authorList>
    </citation>
    <scope>NUCLEOTIDE SEQUENCE [LARGE SCALE GENOMIC DNA]</scope>
    <source>
        <strain evidence="7 8">CA13</strain>
    </source>
</reference>
<feature type="region of interest" description="Disordered" evidence="6">
    <location>
        <begin position="55"/>
        <end position="82"/>
    </location>
</feature>
<dbReference type="EMBL" id="SJPJ01000001">
    <property type="protein sequence ID" value="TWT83555.1"/>
    <property type="molecule type" value="Genomic_DNA"/>
</dbReference>
<evidence type="ECO:0000256" key="1">
    <source>
        <dbReference type="ARBA" id="ARBA00008560"/>
    </source>
</evidence>
<evidence type="ECO:0000256" key="5">
    <source>
        <dbReference type="HAMAP-Rule" id="MF_00340"/>
    </source>
</evidence>
<accession>A0A5C5Z8H8</accession>
<evidence type="ECO:0000313" key="8">
    <source>
        <dbReference type="Proteomes" id="UP000315010"/>
    </source>
</evidence>
<dbReference type="GO" id="GO:0003735">
    <property type="term" value="F:structural constituent of ribosome"/>
    <property type="evidence" value="ECO:0007669"/>
    <property type="project" value="InterPro"/>
</dbReference>
<dbReference type="InterPro" id="IPR002677">
    <property type="entry name" value="Ribosomal_bL32"/>
</dbReference>
<dbReference type="PANTHER" id="PTHR35534:SF1">
    <property type="entry name" value="LARGE RIBOSOMAL SUBUNIT PROTEIN BL32"/>
    <property type="match status" value="1"/>
</dbReference>
<dbReference type="SUPFAM" id="SSF57829">
    <property type="entry name" value="Zn-binding ribosomal proteins"/>
    <property type="match status" value="1"/>
</dbReference>
<dbReference type="GO" id="GO:0006412">
    <property type="term" value="P:translation"/>
    <property type="evidence" value="ECO:0007669"/>
    <property type="project" value="UniProtKB-UniRule"/>
</dbReference>
<evidence type="ECO:0000256" key="3">
    <source>
        <dbReference type="ARBA" id="ARBA00023274"/>
    </source>
</evidence>
<dbReference type="GO" id="GO:0015934">
    <property type="term" value="C:large ribosomal subunit"/>
    <property type="evidence" value="ECO:0007669"/>
    <property type="project" value="InterPro"/>
</dbReference>
<dbReference type="AlphaFoldDB" id="A0A5C5Z8H8"/>
<keyword evidence="8" id="KW-1185">Reference proteome</keyword>